<accession>A0A178IB72</accession>
<evidence type="ECO:0000313" key="6">
    <source>
        <dbReference type="Proteomes" id="UP000078486"/>
    </source>
</evidence>
<dbReference type="SUPFAM" id="SSF49899">
    <property type="entry name" value="Concanavalin A-like lectins/glucanases"/>
    <property type="match status" value="1"/>
</dbReference>
<keyword evidence="2" id="KW-1015">Disulfide bond</keyword>
<evidence type="ECO:0000256" key="2">
    <source>
        <dbReference type="ARBA" id="ARBA00023157"/>
    </source>
</evidence>
<dbReference type="PANTHER" id="PTHR31084:SF0">
    <property type="entry name" value="ALPHA-L-FUCOSIDASE 2"/>
    <property type="match status" value="1"/>
</dbReference>
<dbReference type="Pfam" id="PF21307">
    <property type="entry name" value="Glyco_hydro_95_C"/>
    <property type="match status" value="1"/>
</dbReference>
<reference evidence="5 6" key="1">
    <citation type="submission" date="2016-01" db="EMBL/GenBank/DDBJ databases">
        <title>High potential of lignocellulose degradation of a new Verrucomicrobia species.</title>
        <authorList>
            <person name="Wang Y."/>
            <person name="Shi Y."/>
            <person name="Qiu Z."/>
            <person name="Liu S."/>
            <person name="Yang H."/>
        </authorList>
    </citation>
    <scope>NUCLEOTIDE SEQUENCE [LARGE SCALE GENOMIC DNA]</scope>
    <source>
        <strain evidence="5 6">TSB47</strain>
    </source>
</reference>
<protein>
    <recommendedName>
        <fullName evidence="4">LamG-like jellyroll fold domain-containing protein</fullName>
    </recommendedName>
</protein>
<dbReference type="SUPFAM" id="SSF48208">
    <property type="entry name" value="Six-hairpin glycosidases"/>
    <property type="match status" value="1"/>
</dbReference>
<dbReference type="Pfam" id="PF14498">
    <property type="entry name" value="Glyco_hyd_65N_2"/>
    <property type="match status" value="1"/>
</dbReference>
<dbReference type="InterPro" id="IPR012341">
    <property type="entry name" value="6hp_glycosidase-like_sf"/>
</dbReference>
<evidence type="ECO:0000256" key="3">
    <source>
        <dbReference type="SAM" id="SignalP"/>
    </source>
</evidence>
<dbReference type="InterPro" id="IPR006558">
    <property type="entry name" value="LamG-like"/>
</dbReference>
<dbReference type="PANTHER" id="PTHR31084">
    <property type="entry name" value="ALPHA-L-FUCOSIDASE 2"/>
    <property type="match status" value="1"/>
</dbReference>
<dbReference type="GO" id="GO:0004560">
    <property type="term" value="F:alpha-L-fucosidase activity"/>
    <property type="evidence" value="ECO:0007669"/>
    <property type="project" value="TreeGrafter"/>
</dbReference>
<name>A0A178IB72_9BACT</name>
<proteinExistence type="predicted"/>
<dbReference type="Proteomes" id="UP000078486">
    <property type="component" value="Unassembled WGS sequence"/>
</dbReference>
<dbReference type="Gene3D" id="1.50.10.10">
    <property type="match status" value="1"/>
</dbReference>
<dbReference type="InterPro" id="IPR049053">
    <property type="entry name" value="AFCA-like_C"/>
</dbReference>
<dbReference type="Pfam" id="PF22124">
    <property type="entry name" value="Glyco_hydro_95_cat"/>
    <property type="match status" value="1"/>
</dbReference>
<dbReference type="Pfam" id="PF13385">
    <property type="entry name" value="Laminin_G_3"/>
    <property type="match status" value="1"/>
</dbReference>
<dbReference type="InterPro" id="IPR013320">
    <property type="entry name" value="ConA-like_dom_sf"/>
</dbReference>
<dbReference type="STRING" id="1184151.AW736_24980"/>
<dbReference type="OrthoDB" id="9802600at2"/>
<dbReference type="AlphaFoldDB" id="A0A178IB72"/>
<feature type="signal peptide" evidence="3">
    <location>
        <begin position="1"/>
        <end position="25"/>
    </location>
</feature>
<feature type="domain" description="LamG-like jellyroll fold" evidence="4">
    <location>
        <begin position="48"/>
        <end position="183"/>
    </location>
</feature>
<comment type="caution">
    <text evidence="5">The sequence shown here is derived from an EMBL/GenBank/DDBJ whole genome shotgun (WGS) entry which is preliminary data.</text>
</comment>
<keyword evidence="6" id="KW-1185">Reference proteome</keyword>
<feature type="chain" id="PRO_5008088549" description="LamG-like jellyroll fold domain-containing protein" evidence="3">
    <location>
        <begin position="26"/>
        <end position="990"/>
    </location>
</feature>
<dbReference type="Gene3D" id="2.60.120.200">
    <property type="match status" value="1"/>
</dbReference>
<dbReference type="InterPro" id="IPR008928">
    <property type="entry name" value="6-hairpin_glycosidase_sf"/>
</dbReference>
<dbReference type="InterPro" id="IPR027414">
    <property type="entry name" value="GH95_N_dom"/>
</dbReference>
<organism evidence="5 6">
    <name type="scientific">Termitidicoccus mucosus</name>
    <dbReference type="NCBI Taxonomy" id="1184151"/>
    <lineage>
        <taxon>Bacteria</taxon>
        <taxon>Pseudomonadati</taxon>
        <taxon>Verrucomicrobiota</taxon>
        <taxon>Opitutia</taxon>
        <taxon>Opitutales</taxon>
        <taxon>Opitutaceae</taxon>
        <taxon>Termitidicoccus</taxon>
    </lineage>
</organism>
<dbReference type="InterPro" id="IPR054363">
    <property type="entry name" value="GH95_cat"/>
</dbReference>
<dbReference type="SMART" id="SM00560">
    <property type="entry name" value="LamGL"/>
    <property type="match status" value="1"/>
</dbReference>
<evidence type="ECO:0000313" key="5">
    <source>
        <dbReference type="EMBL" id="OAM87220.1"/>
    </source>
</evidence>
<dbReference type="RefSeq" id="WP_068772995.1">
    <property type="nucleotide sequence ID" value="NZ_CP109796.1"/>
</dbReference>
<evidence type="ECO:0000256" key="1">
    <source>
        <dbReference type="ARBA" id="ARBA00022729"/>
    </source>
</evidence>
<dbReference type="EMBL" id="LRRQ01000179">
    <property type="protein sequence ID" value="OAM87220.1"/>
    <property type="molecule type" value="Genomic_DNA"/>
</dbReference>
<sequence>MKTHVAKTLIVTALIFFLHALPLHAAGFQFGPASRLYEVGTADLGIASTLSLELWLRPDADCPEGAVIVDRFSPAEMRGVRLKTGAGGTLRWETTTPAPCVYESKLSCDKLTHVVATFSSRDKIAALYINGKMVSEFAADPRKKVDGFSAGTPLRLGSDLAGGNRFSGEIASFAVYKNALNAAEAAALHAGSGALPGQVGAWTLPQNPGRKIAPISGQVALGTPLEIRPVAQAPAGANTLWYQRPAREWLEALPFGNGRLGGMAYGGVERECIQLNEDTIWAGAPYDPANPAGLEAIKKACELIFAGKQAEAEELVTKSALGIPSRMVSYQTLGSVVLDFPDDGTPVSDYCRSLDLDTATVTTTFTRGGVTYTREVFSSAPDQVVVIRITADKPGSIGFKTTWSTPFKDASIATRNNTVVLSGQGGEFNGRPGAIRFVSLVQARHEGGTASTDATSLTVAKADAVTLLVSCGTNFVNYQDTGADAAARAARDMQAAAAQPYAALRARQLRDHQALFRRVSLDLGTNPAAARPTNERIRNFAGANDPQLAALYFQFGRYLLICSSRPGTQPANLQGLWNNALSAAWGGKYTVNINTEMNYWPAETTNLAECADPLFQLIRDISVTGARTASVMYGARGWVCHHNTDLWRATAPVDSAATGLWPTGGAWLGTHLWEHWLFSGDREFLQEVYPILKGAAEFFLDTLAEEPVHKWLVTCPSHSPEHGGMVAGPTMDLAIVRDVFNQLIQAGGELGVDAGLRAQAAAARDRLAPYQIGKYGQLQEWLADIDRENDGHRHVSHLYGLFPGAQITPDGDAGLFDAARKSLLGRGEVSTGWSMAWKANLWARALDGERAHRMLVHLLTPPKGGSQGGGAFPNLFDAHPPFQIDGNFGGTSAIAEMLLQSHRRAPGGDAGFVLDLLPALPSAWPDGAVRGLRARGGFEIGIEWRGGKLTGATVRSLLGNPLRIRYGNTERDVVLEKGGEFTWDGRDCCH</sequence>
<keyword evidence="1 3" id="KW-0732">Signal</keyword>
<gene>
    <name evidence="5" type="ORF">AW736_24980</name>
</gene>
<evidence type="ECO:0000259" key="4">
    <source>
        <dbReference type="SMART" id="SM00560"/>
    </source>
</evidence>
<dbReference type="GO" id="GO:0005975">
    <property type="term" value="P:carbohydrate metabolic process"/>
    <property type="evidence" value="ECO:0007669"/>
    <property type="project" value="InterPro"/>
</dbReference>